<feature type="region of interest" description="Disordered" evidence="1">
    <location>
        <begin position="1"/>
        <end position="56"/>
    </location>
</feature>
<proteinExistence type="predicted"/>
<reference evidence="2 3" key="1">
    <citation type="submission" date="2024-07" db="EMBL/GenBank/DDBJ databases">
        <title>A survey of Mimosa microsymbionts across Brazilian biomes reveals a high diversity of Paraburkholderia nodulating endemic species, but also that Cupriavidus is common as a symbiont of widespread species.</title>
        <authorList>
            <person name="Rouws L."/>
            <person name="Barauna A."/>
            <person name="Beukes C."/>
            <person name="Rouws J.R.C."/>
            <person name="De Faria S.M."/>
            <person name="Gross E."/>
            <person name="Bueno Dos Reis Junior F."/>
            <person name="Simon M.F."/>
            <person name="Maluk M."/>
            <person name="Odee D.W."/>
            <person name="Kenicer G."/>
            <person name="Young J.P.W."/>
            <person name="Reis V.M."/>
            <person name="Zilli J."/>
            <person name="James E.K."/>
        </authorList>
    </citation>
    <scope>NUCLEOTIDE SEQUENCE [LARGE SCALE GENOMIC DNA]</scope>
    <source>
        <strain evidence="2 3">BR14375</strain>
    </source>
</reference>
<dbReference type="EMBL" id="JBFPKE010000014">
    <property type="protein sequence ID" value="MEX3753491.1"/>
    <property type="molecule type" value="Genomic_DNA"/>
</dbReference>
<sequence>MQTDPTIDPVADPSNEPLDAPDEQPRPLPGTPQTDPLAPGSSPEDEDALGEAEDES</sequence>
<evidence type="ECO:0000313" key="2">
    <source>
        <dbReference type="EMBL" id="MEX3753491.1"/>
    </source>
</evidence>
<comment type="caution">
    <text evidence="2">The sequence shown here is derived from an EMBL/GenBank/DDBJ whole genome shotgun (WGS) entry which is preliminary data.</text>
</comment>
<dbReference type="Proteomes" id="UP001558535">
    <property type="component" value="Unassembled WGS sequence"/>
</dbReference>
<evidence type="ECO:0000256" key="1">
    <source>
        <dbReference type="SAM" id="MobiDB-lite"/>
    </source>
</evidence>
<evidence type="ECO:0000313" key="3">
    <source>
        <dbReference type="Proteomes" id="UP001558535"/>
    </source>
</evidence>
<dbReference type="RefSeq" id="WP_309586541.1">
    <property type="nucleotide sequence ID" value="NZ_CP119874.1"/>
</dbReference>
<name>A0ABV3WJR8_9BURK</name>
<keyword evidence="3" id="KW-1185">Reference proteome</keyword>
<accession>A0ABV3WJR8</accession>
<organism evidence="2 3">
    <name type="scientific">Paraburkholderia phenoliruptrix</name>
    <dbReference type="NCBI Taxonomy" id="252970"/>
    <lineage>
        <taxon>Bacteria</taxon>
        <taxon>Pseudomonadati</taxon>
        <taxon>Pseudomonadota</taxon>
        <taxon>Betaproteobacteria</taxon>
        <taxon>Burkholderiales</taxon>
        <taxon>Burkholderiaceae</taxon>
        <taxon>Paraburkholderia</taxon>
    </lineage>
</organism>
<gene>
    <name evidence="2" type="ORF">AB3X84_26185</name>
</gene>
<protein>
    <submittedName>
        <fullName evidence="2">Uncharacterized protein</fullName>
    </submittedName>
</protein>
<feature type="compositionally biased region" description="Acidic residues" evidence="1">
    <location>
        <begin position="43"/>
        <end position="56"/>
    </location>
</feature>